<evidence type="ECO:0000256" key="1">
    <source>
        <dbReference type="ARBA" id="ARBA00022679"/>
    </source>
</evidence>
<dbReference type="Pfam" id="PF02734">
    <property type="entry name" value="Dak2"/>
    <property type="match status" value="1"/>
</dbReference>
<dbReference type="NCBIfam" id="TIGR02365">
    <property type="entry name" value="dha_L_ycgS"/>
    <property type="match status" value="1"/>
</dbReference>
<dbReference type="InterPro" id="IPR036117">
    <property type="entry name" value="DhaL_dom_sf"/>
</dbReference>
<dbReference type="InterPro" id="IPR004007">
    <property type="entry name" value="DhaL_dom"/>
</dbReference>
<feature type="domain" description="DhaL" evidence="3">
    <location>
        <begin position="1"/>
        <end position="195"/>
    </location>
</feature>
<dbReference type="GO" id="GO:0019563">
    <property type="term" value="P:glycerol catabolic process"/>
    <property type="evidence" value="ECO:0007669"/>
    <property type="project" value="TreeGrafter"/>
</dbReference>
<dbReference type="GO" id="GO:0005829">
    <property type="term" value="C:cytosol"/>
    <property type="evidence" value="ECO:0007669"/>
    <property type="project" value="TreeGrafter"/>
</dbReference>
<sequence>MFDLADIIVREQGKLSEIDGQTGDGDHGVNMGKGFRIAGERLRALPSFTLPEGLALLGDTLLSDIGGSMGPLYGTFFTDMSEVLDGKDSLDAADFSAMLAAGLAAVQGLGEAKPGDKTLVDVIVPASQAFNAAVAEGKSFTEALEALQTAAAAGLEATRDMVAKVGRASRLGERSRGTLDAGAASCDMILETLAAGLIKQLAT</sequence>
<dbReference type="PANTHER" id="PTHR28629">
    <property type="entry name" value="TRIOKINASE/FMN CYCLASE"/>
    <property type="match status" value="1"/>
</dbReference>
<evidence type="ECO:0000313" key="4">
    <source>
        <dbReference type="EMBL" id="MCB8874881.1"/>
    </source>
</evidence>
<dbReference type="GO" id="GO:0004371">
    <property type="term" value="F:glycerone kinase activity"/>
    <property type="evidence" value="ECO:0007669"/>
    <property type="project" value="InterPro"/>
</dbReference>
<name>A0A963YQE5_9PROT</name>
<accession>A0A963YQE5</accession>
<dbReference type="Proteomes" id="UP000708298">
    <property type="component" value="Unassembled WGS sequence"/>
</dbReference>
<reference evidence="4" key="1">
    <citation type="journal article" date="2021" name="Microorganisms">
        <title>Acidisoma silvae sp. nov. and Acidisomacellulosilytica sp. nov., Two Acidophilic Bacteria Isolated from Decaying Wood, Hydrolyzing Cellulose and Producing Poly-3-hydroxybutyrate.</title>
        <authorList>
            <person name="Mieszkin S."/>
            <person name="Pouder E."/>
            <person name="Uroz S."/>
            <person name="Simon-Colin C."/>
            <person name="Alain K."/>
        </authorList>
    </citation>
    <scope>NUCLEOTIDE SEQUENCE</scope>
    <source>
        <strain evidence="4">HW T2.11</strain>
    </source>
</reference>
<keyword evidence="1" id="KW-0808">Transferase</keyword>
<keyword evidence="2 4" id="KW-0418">Kinase</keyword>
<gene>
    <name evidence="4" type="primary">dhaL</name>
    <name evidence="4" type="ORF">ASILVAE211_06780</name>
</gene>
<reference evidence="4" key="2">
    <citation type="submission" date="2021-01" db="EMBL/GenBank/DDBJ databases">
        <authorList>
            <person name="Mieszkin S."/>
            <person name="Pouder E."/>
            <person name="Alain K."/>
        </authorList>
    </citation>
    <scope>NUCLEOTIDE SEQUENCE</scope>
    <source>
        <strain evidence="4">HW T2.11</strain>
    </source>
</reference>
<evidence type="ECO:0000259" key="3">
    <source>
        <dbReference type="PROSITE" id="PS51480"/>
    </source>
</evidence>
<keyword evidence="5" id="KW-1185">Reference proteome</keyword>
<dbReference type="PANTHER" id="PTHR28629:SF4">
    <property type="entry name" value="TRIOKINASE_FMN CYCLASE"/>
    <property type="match status" value="1"/>
</dbReference>
<organism evidence="4 5">
    <name type="scientific">Acidisoma silvae</name>
    <dbReference type="NCBI Taxonomy" id="2802396"/>
    <lineage>
        <taxon>Bacteria</taxon>
        <taxon>Pseudomonadati</taxon>
        <taxon>Pseudomonadota</taxon>
        <taxon>Alphaproteobacteria</taxon>
        <taxon>Acetobacterales</taxon>
        <taxon>Acidocellaceae</taxon>
        <taxon>Acidisoma</taxon>
    </lineage>
</organism>
<dbReference type="EMBL" id="JAESVB010000002">
    <property type="protein sequence ID" value="MCB8874881.1"/>
    <property type="molecule type" value="Genomic_DNA"/>
</dbReference>
<dbReference type="InterPro" id="IPR050861">
    <property type="entry name" value="Dihydroxyacetone_Kinase"/>
</dbReference>
<proteinExistence type="predicted"/>
<dbReference type="FunFam" id="1.25.40.340:FF:000002">
    <property type="entry name" value="Dihydroxyacetone kinase, L subunit"/>
    <property type="match status" value="1"/>
</dbReference>
<dbReference type="SUPFAM" id="SSF101473">
    <property type="entry name" value="DhaL-like"/>
    <property type="match status" value="1"/>
</dbReference>
<dbReference type="SMART" id="SM01120">
    <property type="entry name" value="Dak2"/>
    <property type="match status" value="1"/>
</dbReference>
<evidence type="ECO:0000313" key="5">
    <source>
        <dbReference type="Proteomes" id="UP000708298"/>
    </source>
</evidence>
<protein>
    <submittedName>
        <fullName evidence="4">Dihydroxyacetone kinase subunit L</fullName>
    </submittedName>
</protein>
<dbReference type="PROSITE" id="PS51480">
    <property type="entry name" value="DHAL"/>
    <property type="match status" value="1"/>
</dbReference>
<evidence type="ECO:0000256" key="2">
    <source>
        <dbReference type="ARBA" id="ARBA00022777"/>
    </source>
</evidence>
<dbReference type="InterPro" id="IPR012737">
    <property type="entry name" value="DhaK_L_YcgS"/>
</dbReference>
<dbReference type="AlphaFoldDB" id="A0A963YQE5"/>
<comment type="caution">
    <text evidence="4">The sequence shown here is derived from an EMBL/GenBank/DDBJ whole genome shotgun (WGS) entry which is preliminary data.</text>
</comment>
<dbReference type="Gene3D" id="1.25.40.340">
    <property type="match status" value="1"/>
</dbReference>